<sequence>MRDVLLGLRGGSLAYFNQWCRGRGTLSPSSFGASTSDGIASRAGTSVAICSRMATAIIYYIVHRRLGESSPRRYLRRYCDVESQSAGLGGLGTVVPLAGAKDVPGTT</sequence>
<gene>
    <name evidence="1" type="ORF">Sradi_4510600</name>
</gene>
<accession>A0AAW2NA72</accession>
<dbReference type="AlphaFoldDB" id="A0AAW2NA72"/>
<protein>
    <submittedName>
        <fullName evidence="1">Uncharacterized protein</fullName>
    </submittedName>
</protein>
<proteinExistence type="predicted"/>
<dbReference type="EMBL" id="JACGWJ010000020">
    <property type="protein sequence ID" value="KAL0339938.1"/>
    <property type="molecule type" value="Genomic_DNA"/>
</dbReference>
<organism evidence="1">
    <name type="scientific">Sesamum radiatum</name>
    <name type="common">Black benniseed</name>
    <dbReference type="NCBI Taxonomy" id="300843"/>
    <lineage>
        <taxon>Eukaryota</taxon>
        <taxon>Viridiplantae</taxon>
        <taxon>Streptophyta</taxon>
        <taxon>Embryophyta</taxon>
        <taxon>Tracheophyta</taxon>
        <taxon>Spermatophyta</taxon>
        <taxon>Magnoliopsida</taxon>
        <taxon>eudicotyledons</taxon>
        <taxon>Gunneridae</taxon>
        <taxon>Pentapetalae</taxon>
        <taxon>asterids</taxon>
        <taxon>lamiids</taxon>
        <taxon>Lamiales</taxon>
        <taxon>Pedaliaceae</taxon>
        <taxon>Sesamum</taxon>
    </lineage>
</organism>
<reference evidence="1" key="2">
    <citation type="journal article" date="2024" name="Plant">
        <title>Genomic evolution and insights into agronomic trait innovations of Sesamum species.</title>
        <authorList>
            <person name="Miao H."/>
            <person name="Wang L."/>
            <person name="Qu L."/>
            <person name="Liu H."/>
            <person name="Sun Y."/>
            <person name="Le M."/>
            <person name="Wang Q."/>
            <person name="Wei S."/>
            <person name="Zheng Y."/>
            <person name="Lin W."/>
            <person name="Duan Y."/>
            <person name="Cao H."/>
            <person name="Xiong S."/>
            <person name="Wang X."/>
            <person name="Wei L."/>
            <person name="Li C."/>
            <person name="Ma Q."/>
            <person name="Ju M."/>
            <person name="Zhao R."/>
            <person name="Li G."/>
            <person name="Mu C."/>
            <person name="Tian Q."/>
            <person name="Mei H."/>
            <person name="Zhang T."/>
            <person name="Gao T."/>
            <person name="Zhang H."/>
        </authorList>
    </citation>
    <scope>NUCLEOTIDE SEQUENCE</scope>
    <source>
        <strain evidence="1">G02</strain>
    </source>
</reference>
<comment type="caution">
    <text evidence="1">The sequence shown here is derived from an EMBL/GenBank/DDBJ whole genome shotgun (WGS) entry which is preliminary data.</text>
</comment>
<evidence type="ECO:0000313" key="1">
    <source>
        <dbReference type="EMBL" id="KAL0339938.1"/>
    </source>
</evidence>
<name>A0AAW2NA72_SESRA</name>
<reference evidence="1" key="1">
    <citation type="submission" date="2020-06" db="EMBL/GenBank/DDBJ databases">
        <authorList>
            <person name="Li T."/>
            <person name="Hu X."/>
            <person name="Zhang T."/>
            <person name="Song X."/>
            <person name="Zhang H."/>
            <person name="Dai N."/>
            <person name="Sheng W."/>
            <person name="Hou X."/>
            <person name="Wei L."/>
        </authorList>
    </citation>
    <scope>NUCLEOTIDE SEQUENCE</scope>
    <source>
        <strain evidence="1">G02</strain>
        <tissue evidence="1">Leaf</tissue>
    </source>
</reference>